<dbReference type="GO" id="GO:0005737">
    <property type="term" value="C:cytoplasm"/>
    <property type="evidence" value="ECO:0007669"/>
    <property type="project" value="UniProtKB-SubCell"/>
</dbReference>
<dbReference type="HOGENOM" id="CLU_510857_0_0_1"/>
<evidence type="ECO:0000256" key="2">
    <source>
        <dbReference type="ARBA" id="ARBA00022490"/>
    </source>
</evidence>
<dbReference type="InterPro" id="IPR051426">
    <property type="entry name" value="Peflin/Sorcin_CaBP"/>
</dbReference>
<feature type="compositionally biased region" description="Polar residues" evidence="6">
    <location>
        <begin position="280"/>
        <end position="297"/>
    </location>
</feature>
<name>Q752K4_EREGS</name>
<feature type="compositionally biased region" description="Gly residues" evidence="6">
    <location>
        <begin position="67"/>
        <end position="76"/>
    </location>
</feature>
<dbReference type="Proteomes" id="UP000000591">
    <property type="component" value="Chromosome VI"/>
</dbReference>
<keyword evidence="3" id="KW-0479">Metal-binding</keyword>
<dbReference type="eggNOG" id="KOG0037">
    <property type="taxonomic scope" value="Eukaryota"/>
</dbReference>
<evidence type="ECO:0000256" key="3">
    <source>
        <dbReference type="ARBA" id="ARBA00022723"/>
    </source>
</evidence>
<keyword evidence="5" id="KW-0106">Calcium</keyword>
<evidence type="ECO:0000256" key="5">
    <source>
        <dbReference type="ARBA" id="ARBA00022837"/>
    </source>
</evidence>
<evidence type="ECO:0000256" key="4">
    <source>
        <dbReference type="ARBA" id="ARBA00022737"/>
    </source>
</evidence>
<comment type="subcellular location">
    <subcellularLocation>
        <location evidence="1">Cytoplasm</location>
    </subcellularLocation>
</comment>
<reference evidence="8" key="2">
    <citation type="journal article" date="2013" name="G3 (Bethesda)">
        <title>Genomes of Ashbya fungi isolated from insects reveal four mating-type loci, numerous translocations, lack of transposons, and distinct gene duplications.</title>
        <authorList>
            <person name="Dietrich F.S."/>
            <person name="Voegeli S."/>
            <person name="Kuo S."/>
            <person name="Philippsen P."/>
        </authorList>
    </citation>
    <scope>GENOME REANNOTATION</scope>
    <source>
        <strain evidence="8">ATCC 10895 / CBS 109.51 / FGSC 9923 / NRRL Y-1056</strain>
    </source>
</reference>
<dbReference type="Gene3D" id="1.10.238.10">
    <property type="entry name" value="EF-hand"/>
    <property type="match status" value="1"/>
</dbReference>
<dbReference type="GeneID" id="4622398"/>
<evidence type="ECO:0000313" key="7">
    <source>
        <dbReference type="EMBL" id="AAS53941.1"/>
    </source>
</evidence>
<dbReference type="AlphaFoldDB" id="Q752K4"/>
<dbReference type="InterPro" id="IPR011992">
    <property type="entry name" value="EF-hand-dom_pair"/>
</dbReference>
<feature type="compositionally biased region" description="Polar residues" evidence="6">
    <location>
        <begin position="178"/>
        <end position="189"/>
    </location>
</feature>
<feature type="compositionally biased region" description="Polar residues" evidence="6">
    <location>
        <begin position="125"/>
        <end position="168"/>
    </location>
</feature>
<dbReference type="InParanoid" id="Q752K4"/>
<gene>
    <name evidence="7" type="ORF">AGOS_AFR570W</name>
</gene>
<dbReference type="OMA" id="QYGQPSV"/>
<evidence type="ECO:0000313" key="8">
    <source>
        <dbReference type="Proteomes" id="UP000000591"/>
    </source>
</evidence>
<feature type="compositionally biased region" description="Polar residues" evidence="6">
    <location>
        <begin position="242"/>
        <end position="265"/>
    </location>
</feature>
<keyword evidence="4" id="KW-0677">Repeat</keyword>
<evidence type="ECO:0000256" key="6">
    <source>
        <dbReference type="SAM" id="MobiDB-lite"/>
    </source>
</evidence>
<keyword evidence="8" id="KW-1185">Reference proteome</keyword>
<feature type="compositionally biased region" description="Pro residues" evidence="6">
    <location>
        <begin position="309"/>
        <end position="318"/>
    </location>
</feature>
<dbReference type="PANTHER" id="PTHR46212">
    <property type="entry name" value="PEFLIN"/>
    <property type="match status" value="1"/>
</dbReference>
<dbReference type="KEGG" id="ago:AGOS_AFR570W"/>
<feature type="region of interest" description="Disordered" evidence="6">
    <location>
        <begin position="37"/>
        <end position="76"/>
    </location>
</feature>
<feature type="compositionally biased region" description="Basic and acidic residues" evidence="6">
    <location>
        <begin position="40"/>
        <end position="57"/>
    </location>
</feature>
<accession>Q752K4</accession>
<proteinExistence type="predicted"/>
<dbReference type="RefSeq" id="NP_986117.1">
    <property type="nucleotide sequence ID" value="NM_212253.1"/>
</dbReference>
<dbReference type="PANTHER" id="PTHR46212:SF3">
    <property type="entry name" value="GH27120P"/>
    <property type="match status" value="1"/>
</dbReference>
<reference evidence="7 8" key="1">
    <citation type="journal article" date="2004" name="Science">
        <title>The Ashbya gossypii genome as a tool for mapping the ancient Saccharomyces cerevisiae genome.</title>
        <authorList>
            <person name="Dietrich F.S."/>
            <person name="Voegeli S."/>
            <person name="Brachat S."/>
            <person name="Lerch A."/>
            <person name="Gates K."/>
            <person name="Steiner S."/>
            <person name="Mohr C."/>
            <person name="Pohlmann R."/>
            <person name="Luedi P."/>
            <person name="Choi S."/>
            <person name="Wing R.A."/>
            <person name="Flavier A."/>
            <person name="Gaffney T.D."/>
            <person name="Philippsen P."/>
        </authorList>
    </citation>
    <scope>NUCLEOTIDE SEQUENCE [LARGE SCALE GENOMIC DNA]</scope>
    <source>
        <strain evidence="8">ATCC 10895 / CBS 109.51 / FGSC 9923 / NRRL Y-1056</strain>
    </source>
</reference>
<dbReference type="EMBL" id="AE016819">
    <property type="protein sequence ID" value="AAS53941.1"/>
    <property type="molecule type" value="Genomic_DNA"/>
</dbReference>
<evidence type="ECO:0000256" key="1">
    <source>
        <dbReference type="ARBA" id="ARBA00004496"/>
    </source>
</evidence>
<dbReference type="OrthoDB" id="186625at2759"/>
<organism evidence="7 8">
    <name type="scientific">Eremothecium gossypii (strain ATCC 10895 / CBS 109.51 / FGSC 9923 / NRRL Y-1056)</name>
    <name type="common">Yeast</name>
    <name type="synonym">Ashbya gossypii</name>
    <dbReference type="NCBI Taxonomy" id="284811"/>
    <lineage>
        <taxon>Eukaryota</taxon>
        <taxon>Fungi</taxon>
        <taxon>Dikarya</taxon>
        <taxon>Ascomycota</taxon>
        <taxon>Saccharomycotina</taxon>
        <taxon>Saccharomycetes</taxon>
        <taxon>Saccharomycetales</taxon>
        <taxon>Saccharomycetaceae</taxon>
        <taxon>Eremothecium</taxon>
    </lineage>
</organism>
<dbReference type="GO" id="GO:0046872">
    <property type="term" value="F:metal ion binding"/>
    <property type="evidence" value="ECO:0007669"/>
    <property type="project" value="UniProtKB-KW"/>
</dbReference>
<keyword evidence="2" id="KW-0963">Cytoplasm</keyword>
<protein>
    <submittedName>
        <fullName evidence="7">AFR570Wp</fullName>
    </submittedName>
</protein>
<sequence>MCARKLKYSSGDELPVSMVSAGTANTRRLTQQQLFATPEEAMREGNRQEEERRRRQAAEYQANKYGPGYGGGPGDGGGRMYEQGGYAAGGGYGGRMPQNQYGYGYQGAARPAAPGAPVGPPRTGYSGSSGSATPMAVPQQQYPRPDNSFVNHSPTRMGNIRPQSQPQAHVQPPMQQHRPLSQVYSQSPAMASGHAPVSGHASAPMHPSGQMGAAGPMTAPSMQNNAPVHSMPPSMGHPGPRSHQSSIGHTAPQSHQSSMGHSAAQNHAAPMGHGMAPVQSHASSQSHGTSRTHSSSPAHGVGQLQGNPPRVPQAPPGLPGHGKPIPPSAQSYNLPARPQPAQQPHPNHTQAKPATVPNEDPDAITAKKLFMNHDVRKMERLTAEELQHLLQNDDNSQFCMSSVDALISLFGATRFGTVNLSEFTSLYKRVKKWRMIYVDNDINGSFTLSATEFHNSLQELGYLVPFEVSEKLFDQYAEFMNNQNSKELKFDKFVESLVWLMRLTKVFRNYDEHQDGIATIHFKDFIDTSLYLGKFLPR</sequence>
<feature type="region of interest" description="Disordered" evidence="6">
    <location>
        <begin position="109"/>
        <end position="360"/>
    </location>
</feature>
<dbReference type="STRING" id="284811.Q752K4"/>
<dbReference type="SUPFAM" id="SSF47473">
    <property type="entry name" value="EF-hand"/>
    <property type="match status" value="1"/>
</dbReference>